<organism evidence="1 2">
    <name type="scientific">Symmachiella macrocystis</name>
    <dbReference type="NCBI Taxonomy" id="2527985"/>
    <lineage>
        <taxon>Bacteria</taxon>
        <taxon>Pseudomonadati</taxon>
        <taxon>Planctomycetota</taxon>
        <taxon>Planctomycetia</taxon>
        <taxon>Planctomycetales</taxon>
        <taxon>Planctomycetaceae</taxon>
        <taxon>Symmachiella</taxon>
    </lineage>
</organism>
<proteinExistence type="predicted"/>
<name>A0A5C6BS99_9PLAN</name>
<reference evidence="1 2" key="1">
    <citation type="submission" date="2019-02" db="EMBL/GenBank/DDBJ databases">
        <title>Deep-cultivation of Planctomycetes and their phenomic and genomic characterization uncovers novel biology.</title>
        <authorList>
            <person name="Wiegand S."/>
            <person name="Jogler M."/>
            <person name="Boedeker C."/>
            <person name="Pinto D."/>
            <person name="Vollmers J."/>
            <person name="Rivas-Marin E."/>
            <person name="Kohn T."/>
            <person name="Peeters S.H."/>
            <person name="Heuer A."/>
            <person name="Rast P."/>
            <person name="Oberbeckmann S."/>
            <person name="Bunk B."/>
            <person name="Jeske O."/>
            <person name="Meyerdierks A."/>
            <person name="Storesund J.E."/>
            <person name="Kallscheuer N."/>
            <person name="Luecker S."/>
            <person name="Lage O.M."/>
            <person name="Pohl T."/>
            <person name="Merkel B.J."/>
            <person name="Hornburger P."/>
            <person name="Mueller R.-W."/>
            <person name="Bruemmer F."/>
            <person name="Labrenz M."/>
            <person name="Spormann A.M."/>
            <person name="Op Den Camp H."/>
            <person name="Overmann J."/>
            <person name="Amann R."/>
            <person name="Jetten M.S.M."/>
            <person name="Mascher T."/>
            <person name="Medema M.H."/>
            <person name="Devos D.P."/>
            <person name="Kaster A.-K."/>
            <person name="Ovreas L."/>
            <person name="Rohde M."/>
            <person name="Galperin M.Y."/>
            <person name="Jogler C."/>
        </authorList>
    </citation>
    <scope>NUCLEOTIDE SEQUENCE [LARGE SCALE GENOMIC DNA]</scope>
    <source>
        <strain evidence="1 2">CA54</strain>
    </source>
</reference>
<dbReference type="Proteomes" id="UP000320735">
    <property type="component" value="Unassembled WGS sequence"/>
</dbReference>
<keyword evidence="2" id="KW-1185">Reference proteome</keyword>
<protein>
    <submittedName>
        <fullName evidence="1">Uncharacterized protein</fullName>
    </submittedName>
</protein>
<dbReference type="EMBL" id="SJPP01000001">
    <property type="protein sequence ID" value="TWU14647.1"/>
    <property type="molecule type" value="Genomic_DNA"/>
</dbReference>
<dbReference type="AlphaFoldDB" id="A0A5C6BS99"/>
<gene>
    <name evidence="1" type="ORF">CA54_35160</name>
</gene>
<sequence length="173" mass="20049">MEKRVEFDVSYNLTCKLTLDSGRDIILEQLYQERTYRGLLEGTPNRVANDWGIEHNLSFARKLAGSIGDPYLIAPNRRDYVRVPGDMDQIREDIEKRLGDWEEGLQQRLPEWIPFVCCIGCFTSVKPARDPSKDYSALTVVWYQDDFAMPIDPAIQNELRSLNWNKHATDGEH</sequence>
<comment type="caution">
    <text evidence="1">The sequence shown here is derived from an EMBL/GenBank/DDBJ whole genome shotgun (WGS) entry which is preliminary data.</text>
</comment>
<accession>A0A5C6BS99</accession>
<evidence type="ECO:0000313" key="2">
    <source>
        <dbReference type="Proteomes" id="UP000320735"/>
    </source>
</evidence>
<evidence type="ECO:0000313" key="1">
    <source>
        <dbReference type="EMBL" id="TWU14647.1"/>
    </source>
</evidence>